<name>A0A2S3ZTN6_ARTGL</name>
<evidence type="ECO:0000256" key="1">
    <source>
        <dbReference type="SAM" id="Phobius"/>
    </source>
</evidence>
<evidence type="ECO:0000313" key="2">
    <source>
        <dbReference type="EMBL" id="POH72631.1"/>
    </source>
</evidence>
<proteinExistence type="predicted"/>
<reference evidence="2 3" key="1">
    <citation type="submission" date="2018-01" db="EMBL/GenBank/DDBJ databases">
        <title>Arthrobacter sp. nov., from glaciers in China.</title>
        <authorList>
            <person name="Liu Q."/>
            <person name="Xin Y.-H."/>
        </authorList>
    </citation>
    <scope>NUCLEOTIDE SEQUENCE [LARGE SCALE GENOMIC DNA]</scope>
    <source>
        <strain evidence="2 3">HLT2-12-2</strain>
    </source>
</reference>
<comment type="caution">
    <text evidence="2">The sequence shown here is derived from an EMBL/GenBank/DDBJ whole genome shotgun (WGS) entry which is preliminary data.</text>
</comment>
<dbReference type="Proteomes" id="UP000237061">
    <property type="component" value="Unassembled WGS sequence"/>
</dbReference>
<evidence type="ECO:0008006" key="4">
    <source>
        <dbReference type="Google" id="ProtNLM"/>
    </source>
</evidence>
<feature type="transmembrane region" description="Helical" evidence="1">
    <location>
        <begin position="103"/>
        <end position="123"/>
    </location>
</feature>
<dbReference type="EMBL" id="PPXC01000012">
    <property type="protein sequence ID" value="POH72631.1"/>
    <property type="molecule type" value="Genomic_DNA"/>
</dbReference>
<protein>
    <recommendedName>
        <fullName evidence="4">Gram-positive cocci surface proteins LPxTG domain-containing protein</fullName>
    </recommendedName>
</protein>
<keyword evidence="3" id="KW-1185">Reference proteome</keyword>
<gene>
    <name evidence="2" type="ORF">CVS27_14760</name>
</gene>
<dbReference type="NCBIfam" id="TIGR01167">
    <property type="entry name" value="LPXTG_anchor"/>
    <property type="match status" value="1"/>
</dbReference>
<keyword evidence="1" id="KW-1133">Transmembrane helix</keyword>
<dbReference type="AlphaFoldDB" id="A0A2S3ZTN6"/>
<accession>A0A2S3ZTN6</accession>
<keyword evidence="1" id="KW-0472">Membrane</keyword>
<evidence type="ECO:0000313" key="3">
    <source>
        <dbReference type="Proteomes" id="UP000237061"/>
    </source>
</evidence>
<sequence>MAIFSDGSTVLGQAPVAANGTATLPVAGLVPGLHTATVSIEAANIAYAVSPPVNVTVNAAVVLSTPAAPVAPSTSSVPSPSASATATAAAEVPGLAQTGVNGALLLVGSAVVLLAAGGILLVVRRRGCG</sequence>
<keyword evidence="1" id="KW-0812">Transmembrane</keyword>
<organism evidence="2 3">
    <name type="scientific">Arthrobacter glacialis</name>
    <dbReference type="NCBI Taxonomy" id="1664"/>
    <lineage>
        <taxon>Bacteria</taxon>
        <taxon>Bacillati</taxon>
        <taxon>Actinomycetota</taxon>
        <taxon>Actinomycetes</taxon>
        <taxon>Micrococcales</taxon>
        <taxon>Micrococcaceae</taxon>
        <taxon>Arthrobacter</taxon>
    </lineage>
</organism>